<dbReference type="AlphaFoldDB" id="A0A177DB20"/>
<dbReference type="OMA" id="RWAEREM"/>
<sequence>MNSADISTSTRSNFDDNLQGAVSGGGNLPQDATASTFVARNMTPSLPEGANVALWNILCDGPFTIDIAAESGTPQANPSQPQFLKGVTFHADRESEWKGTVVPYIRLLTFTVASTTDTFFIGAMLKALPNIANNILRVDMNGFHWFSGVSDNRKSNPFIILASNLPSLREMSFTLHTSAITDSMWGERQLLELERTRPDKAKERRVRTVAEVVGRYDMAQIFNSRALEQIRLVYIKSELITPSIVQGTPEVVLANIRKWLMQGFKEHGREIVVELSLAA</sequence>
<name>A0A177DB20_ALTAL</name>
<proteinExistence type="predicted"/>
<protein>
    <submittedName>
        <fullName evidence="2">Uncharacterized protein</fullName>
    </submittedName>
</protein>
<evidence type="ECO:0000313" key="3">
    <source>
        <dbReference type="Proteomes" id="UP000077248"/>
    </source>
</evidence>
<feature type="compositionally biased region" description="Polar residues" evidence="1">
    <location>
        <begin position="1"/>
        <end position="16"/>
    </location>
</feature>
<dbReference type="Proteomes" id="UP000077248">
    <property type="component" value="Unassembled WGS sequence"/>
</dbReference>
<accession>A0A177DB20</accession>
<dbReference type="GeneID" id="29109337"/>
<reference evidence="2 3" key="1">
    <citation type="submission" date="2016-05" db="EMBL/GenBank/DDBJ databases">
        <title>Comparative analysis of secretome profiles of manganese(II)-oxidizing ascomycete fungi.</title>
        <authorList>
            <consortium name="DOE Joint Genome Institute"/>
            <person name="Zeiner C.A."/>
            <person name="Purvine S.O."/>
            <person name="Zink E.M."/>
            <person name="Wu S."/>
            <person name="Pasa-Tolic L."/>
            <person name="Chaput D.L."/>
            <person name="Haridas S."/>
            <person name="Grigoriev I.V."/>
            <person name="Santelli C.M."/>
            <person name="Hansel C.M."/>
        </authorList>
    </citation>
    <scope>NUCLEOTIDE SEQUENCE [LARGE SCALE GENOMIC DNA]</scope>
    <source>
        <strain evidence="2 3">SRC1lrK2f</strain>
    </source>
</reference>
<evidence type="ECO:0000313" key="2">
    <source>
        <dbReference type="EMBL" id="OAG16953.1"/>
    </source>
</evidence>
<evidence type="ECO:0000256" key="1">
    <source>
        <dbReference type="SAM" id="MobiDB-lite"/>
    </source>
</evidence>
<organism evidence="2 3">
    <name type="scientific">Alternaria alternata</name>
    <name type="common">Alternaria rot fungus</name>
    <name type="synonym">Torula alternata</name>
    <dbReference type="NCBI Taxonomy" id="5599"/>
    <lineage>
        <taxon>Eukaryota</taxon>
        <taxon>Fungi</taxon>
        <taxon>Dikarya</taxon>
        <taxon>Ascomycota</taxon>
        <taxon>Pezizomycotina</taxon>
        <taxon>Dothideomycetes</taxon>
        <taxon>Pleosporomycetidae</taxon>
        <taxon>Pleosporales</taxon>
        <taxon>Pleosporineae</taxon>
        <taxon>Pleosporaceae</taxon>
        <taxon>Alternaria</taxon>
        <taxon>Alternaria sect. Alternaria</taxon>
        <taxon>Alternaria alternata complex</taxon>
    </lineage>
</organism>
<dbReference type="EMBL" id="KV441488">
    <property type="protein sequence ID" value="OAG16953.1"/>
    <property type="molecule type" value="Genomic_DNA"/>
</dbReference>
<keyword evidence="3" id="KW-1185">Reference proteome</keyword>
<feature type="region of interest" description="Disordered" evidence="1">
    <location>
        <begin position="1"/>
        <end position="27"/>
    </location>
</feature>
<dbReference type="KEGG" id="aalt:CC77DRAFT_1011997"/>
<gene>
    <name evidence="2" type="ORF">CC77DRAFT_1011997</name>
</gene>
<dbReference type="RefSeq" id="XP_018382374.1">
    <property type="nucleotide sequence ID" value="XM_018523743.1"/>
</dbReference>
<dbReference type="VEuPathDB" id="FungiDB:CC77DRAFT_1011997"/>